<dbReference type="Pfam" id="PF11292">
    <property type="entry name" value="DUF3093"/>
    <property type="match status" value="1"/>
</dbReference>
<sequence>MPYREKLVPTPWIFIATALLIPACILIFTPIALWLGIVIGILVYVITAVALWATSPVIEVGDGMLRAGAARIELAHVGEVAGFDGAAAIREKGTGLDARAYLVLRGWVHPVVRIPVVDEADPVPYWLVSTRRPNETAAAINGSRRPS</sequence>
<reference evidence="2 3" key="1">
    <citation type="submission" date="2019-12" db="EMBL/GenBank/DDBJ databases">
        <authorList>
            <person name="Kim Y.S."/>
        </authorList>
    </citation>
    <scope>NUCLEOTIDE SEQUENCE [LARGE SCALE GENOMIC DNA]</scope>
    <source>
        <strain evidence="2 3">MMS17-SY077</strain>
    </source>
</reference>
<evidence type="ECO:0000313" key="2">
    <source>
        <dbReference type="EMBL" id="MWB97343.1"/>
    </source>
</evidence>
<dbReference type="InterPro" id="IPR021443">
    <property type="entry name" value="DUF3093"/>
</dbReference>
<keyword evidence="1" id="KW-0812">Transmembrane</keyword>
<dbReference type="AlphaFoldDB" id="A0A6I4NT03"/>
<evidence type="ECO:0000313" key="3">
    <source>
        <dbReference type="Proteomes" id="UP000438182"/>
    </source>
</evidence>
<dbReference type="RefSeq" id="WP_160422687.1">
    <property type="nucleotide sequence ID" value="NZ_WSTA01000005.1"/>
</dbReference>
<dbReference type="Proteomes" id="UP000438182">
    <property type="component" value="Unassembled WGS sequence"/>
</dbReference>
<keyword evidence="1" id="KW-1133">Transmembrane helix</keyword>
<accession>A0A6I4NT03</accession>
<organism evidence="2 3">
    <name type="scientific">Agromyces seonyuensis</name>
    <dbReference type="NCBI Taxonomy" id="2662446"/>
    <lineage>
        <taxon>Bacteria</taxon>
        <taxon>Bacillati</taxon>
        <taxon>Actinomycetota</taxon>
        <taxon>Actinomycetes</taxon>
        <taxon>Micrococcales</taxon>
        <taxon>Microbacteriaceae</taxon>
        <taxon>Agromyces</taxon>
    </lineage>
</organism>
<evidence type="ECO:0000256" key="1">
    <source>
        <dbReference type="SAM" id="Phobius"/>
    </source>
</evidence>
<feature type="transmembrane region" description="Helical" evidence="1">
    <location>
        <begin position="37"/>
        <end position="58"/>
    </location>
</feature>
<dbReference type="EMBL" id="WSTA01000005">
    <property type="protein sequence ID" value="MWB97343.1"/>
    <property type="molecule type" value="Genomic_DNA"/>
</dbReference>
<feature type="transmembrane region" description="Helical" evidence="1">
    <location>
        <begin position="12"/>
        <end position="31"/>
    </location>
</feature>
<keyword evidence="1" id="KW-0472">Membrane</keyword>
<comment type="caution">
    <text evidence="2">The sequence shown here is derived from an EMBL/GenBank/DDBJ whole genome shotgun (WGS) entry which is preliminary data.</text>
</comment>
<gene>
    <name evidence="2" type="ORF">GB864_02035</name>
</gene>
<keyword evidence="3" id="KW-1185">Reference proteome</keyword>
<name>A0A6I4NT03_9MICO</name>
<protein>
    <submittedName>
        <fullName evidence="2">DUF3093 family protein</fullName>
    </submittedName>
</protein>
<proteinExistence type="predicted"/>